<evidence type="ECO:0000313" key="1">
    <source>
        <dbReference type="EMBL" id="KAB2330245.1"/>
    </source>
</evidence>
<name>A0A6L3UZX7_9BACI</name>
<dbReference type="Pfam" id="PF00300">
    <property type="entry name" value="His_Phos_1"/>
    <property type="match status" value="1"/>
</dbReference>
<gene>
    <name evidence="1" type="ORF">F7731_20710</name>
</gene>
<dbReference type="Gene3D" id="3.40.50.1240">
    <property type="entry name" value="Phosphoglycerate mutase-like"/>
    <property type="match status" value="1"/>
</dbReference>
<dbReference type="Proteomes" id="UP000481030">
    <property type="component" value="Unassembled WGS sequence"/>
</dbReference>
<organism evidence="1 2">
    <name type="scientific">Cytobacillus depressus</name>
    <dbReference type="NCBI Taxonomy" id="1602942"/>
    <lineage>
        <taxon>Bacteria</taxon>
        <taxon>Bacillati</taxon>
        <taxon>Bacillota</taxon>
        <taxon>Bacilli</taxon>
        <taxon>Bacillales</taxon>
        <taxon>Bacillaceae</taxon>
        <taxon>Cytobacillus</taxon>
    </lineage>
</organism>
<comment type="caution">
    <text evidence="1">The sequence shown here is derived from an EMBL/GenBank/DDBJ whole genome shotgun (WGS) entry which is preliminary data.</text>
</comment>
<reference evidence="1 2" key="1">
    <citation type="journal article" date="2016" name="Antonie Van Leeuwenhoek">
        <title>Bacillus depressus sp. nov., isolated from soil of a sunflower field.</title>
        <authorList>
            <person name="Wei X."/>
            <person name="Xin D."/>
            <person name="Xin Y."/>
            <person name="Zhang H."/>
            <person name="Wang T."/>
            <person name="Zhang J."/>
        </authorList>
    </citation>
    <scope>NUCLEOTIDE SEQUENCE [LARGE SCALE GENOMIC DNA]</scope>
    <source>
        <strain evidence="1 2">BZ1</strain>
    </source>
</reference>
<dbReference type="CDD" id="cd07067">
    <property type="entry name" value="HP_PGM_like"/>
    <property type="match status" value="1"/>
</dbReference>
<sequence length="179" mass="21107">MKIGLVRHFRVKNAVPEKTWVNPAELHKWLEDYDLSDIEVGRTDLQNIKWQKCYSSDLSRAEKTAEAIFEGEIIKTDKLREIKAYPFLQRNIKLPYLLWAVFIRLAWMISHPSQKDSITLVKERINLFLDEVLAEKNDNVLIVSHGALMIFMRKELLKRGYKGPRINHPQNGKLYIFEK</sequence>
<dbReference type="AlphaFoldDB" id="A0A6L3UZX7"/>
<dbReference type="SUPFAM" id="SSF53254">
    <property type="entry name" value="Phosphoglycerate mutase-like"/>
    <property type="match status" value="1"/>
</dbReference>
<accession>A0A6L3UZX7</accession>
<dbReference type="EMBL" id="WBOS01000015">
    <property type="protein sequence ID" value="KAB2330245.1"/>
    <property type="molecule type" value="Genomic_DNA"/>
</dbReference>
<proteinExistence type="predicted"/>
<dbReference type="InterPro" id="IPR013078">
    <property type="entry name" value="His_Pase_superF_clade-1"/>
</dbReference>
<keyword evidence="2" id="KW-1185">Reference proteome</keyword>
<protein>
    <submittedName>
        <fullName evidence="1">Histidine phosphatase family protein</fullName>
    </submittedName>
</protein>
<evidence type="ECO:0000313" key="2">
    <source>
        <dbReference type="Proteomes" id="UP000481030"/>
    </source>
</evidence>
<dbReference type="InterPro" id="IPR029033">
    <property type="entry name" value="His_PPase_superfam"/>
</dbReference>
<dbReference type="OrthoDB" id="1680942at2"/>